<evidence type="ECO:0000256" key="2">
    <source>
        <dbReference type="ARBA" id="ARBA00008664"/>
    </source>
</evidence>
<dbReference type="PROSITE" id="PS51257">
    <property type="entry name" value="PROKAR_LIPOPROTEIN"/>
    <property type="match status" value="1"/>
</dbReference>
<protein>
    <recommendedName>
        <fullName evidence="3">phospholipase D</fullName>
        <ecNumber evidence="3">3.1.4.4</ecNumber>
    </recommendedName>
</protein>
<dbReference type="RefSeq" id="WP_190948882.1">
    <property type="nucleotide sequence ID" value="NZ_JACJTC010000004.1"/>
</dbReference>
<dbReference type="InterPro" id="IPR001736">
    <property type="entry name" value="PLipase_D/transphosphatidylase"/>
</dbReference>
<sequence>MQLLSRQRFFLYIFLPIFALAGCQRVQSSNKLLPALPQDPLVKVYFNHSQASEYKEAYRQQTRLGDDLEKQIVDAISQAKSTIDVAVQELRLPKIAQALVDRQKAGVKVRLILENTYSRPWSSFTPEEVSKLDKRERERYQEFYQFIDINHDNQLTPAEINQRDALIILQNAKIPWLDDKADGSAGSSLMHHKFVIVDNRIVIITSANFTLSDTSGDYTNPSSLGNANNLLQIDSPELASLFTQEFNIMWGDGPGGKPDSRFGLKKPQRLPQQITLNQTKITVQFSPTSPTQPWSHSSNGLIGKALDSATKSIDLALFVFSEQRLANILENRHQQNVQIRALIEPQFAYRPYSEALDMMGVALSNKCKYELDNHPWKNPITTVGVPTLPKGDLLHHKFSVIDNRTVITGSHNWSDAANNGNDETLLVIESPIIAAHYVREFARLYTKIKPGLPPGIQQKIQAQQTKCSQVKISS</sequence>
<dbReference type="PROSITE" id="PS50035">
    <property type="entry name" value="PLD"/>
    <property type="match status" value="2"/>
</dbReference>
<accession>A0ABR8H6N5</accession>
<dbReference type="PANTHER" id="PTHR43856">
    <property type="entry name" value="CARDIOLIPIN HYDROLASE"/>
    <property type="match status" value="1"/>
</dbReference>
<dbReference type="Proteomes" id="UP000606396">
    <property type="component" value="Unassembled WGS sequence"/>
</dbReference>
<comment type="caution">
    <text evidence="8">The sequence shown here is derived from an EMBL/GenBank/DDBJ whole genome shotgun (WGS) entry which is preliminary data.</text>
</comment>
<reference evidence="8 9" key="1">
    <citation type="journal article" date="2020" name="ISME J.">
        <title>Comparative genomics reveals insights into cyanobacterial evolution and habitat adaptation.</title>
        <authorList>
            <person name="Chen M.Y."/>
            <person name="Teng W.K."/>
            <person name="Zhao L."/>
            <person name="Hu C.X."/>
            <person name="Zhou Y.K."/>
            <person name="Han B.P."/>
            <person name="Song L.R."/>
            <person name="Shu W.S."/>
        </authorList>
    </citation>
    <scope>NUCLEOTIDE SEQUENCE [LARGE SCALE GENOMIC DNA]</scope>
    <source>
        <strain evidence="8 9">FACHB-252</strain>
    </source>
</reference>
<evidence type="ECO:0000256" key="6">
    <source>
        <dbReference type="ARBA" id="ARBA00023098"/>
    </source>
</evidence>
<dbReference type="InterPro" id="IPR018247">
    <property type="entry name" value="EF_Hand_1_Ca_BS"/>
</dbReference>
<dbReference type="PANTHER" id="PTHR43856:SF1">
    <property type="entry name" value="MITOCHONDRIAL CARDIOLIPIN HYDROLASE"/>
    <property type="match status" value="1"/>
</dbReference>
<keyword evidence="4" id="KW-0378">Hydrolase</keyword>
<evidence type="ECO:0000256" key="4">
    <source>
        <dbReference type="ARBA" id="ARBA00022801"/>
    </source>
</evidence>
<dbReference type="CDD" id="cd09173">
    <property type="entry name" value="PLDc_Nuc_like_unchar1_2"/>
    <property type="match status" value="1"/>
</dbReference>
<dbReference type="SUPFAM" id="SSF56024">
    <property type="entry name" value="Phospholipase D/nuclease"/>
    <property type="match status" value="2"/>
</dbReference>
<keyword evidence="9" id="KW-1185">Reference proteome</keyword>
<dbReference type="InterPro" id="IPR025202">
    <property type="entry name" value="PLD-like_dom"/>
</dbReference>
<evidence type="ECO:0000259" key="7">
    <source>
        <dbReference type="PROSITE" id="PS50035"/>
    </source>
</evidence>
<dbReference type="SMART" id="SM00155">
    <property type="entry name" value="PLDc"/>
    <property type="match status" value="2"/>
</dbReference>
<feature type="domain" description="PLD phosphodiesterase" evidence="7">
    <location>
        <begin position="390"/>
        <end position="417"/>
    </location>
</feature>
<evidence type="ECO:0000256" key="3">
    <source>
        <dbReference type="ARBA" id="ARBA00012027"/>
    </source>
</evidence>
<dbReference type="CDD" id="cd09116">
    <property type="entry name" value="PLDc_Nuc_like"/>
    <property type="match status" value="1"/>
</dbReference>
<feature type="domain" description="PLD phosphodiesterase" evidence="7">
    <location>
        <begin position="186"/>
        <end position="213"/>
    </location>
</feature>
<evidence type="ECO:0000313" key="9">
    <source>
        <dbReference type="Proteomes" id="UP000606396"/>
    </source>
</evidence>
<dbReference type="EMBL" id="JACJTC010000004">
    <property type="protein sequence ID" value="MBD2611048.1"/>
    <property type="molecule type" value="Genomic_DNA"/>
</dbReference>
<dbReference type="Pfam" id="PF13091">
    <property type="entry name" value="PLDc_2"/>
    <property type="match status" value="2"/>
</dbReference>
<organism evidence="8 9">
    <name type="scientific">Nostoc punctiforme FACHB-252</name>
    <dbReference type="NCBI Taxonomy" id="1357509"/>
    <lineage>
        <taxon>Bacteria</taxon>
        <taxon>Bacillati</taxon>
        <taxon>Cyanobacteriota</taxon>
        <taxon>Cyanophyceae</taxon>
        <taxon>Nostocales</taxon>
        <taxon>Nostocaceae</taxon>
        <taxon>Nostoc</taxon>
    </lineage>
</organism>
<evidence type="ECO:0000313" key="8">
    <source>
        <dbReference type="EMBL" id="MBD2611048.1"/>
    </source>
</evidence>
<proteinExistence type="inferred from homology"/>
<comment type="catalytic activity">
    <reaction evidence="1">
        <text>a 1,2-diacyl-sn-glycero-3-phosphocholine + H2O = a 1,2-diacyl-sn-glycero-3-phosphate + choline + H(+)</text>
        <dbReference type="Rhea" id="RHEA:14445"/>
        <dbReference type="ChEBI" id="CHEBI:15354"/>
        <dbReference type="ChEBI" id="CHEBI:15377"/>
        <dbReference type="ChEBI" id="CHEBI:15378"/>
        <dbReference type="ChEBI" id="CHEBI:57643"/>
        <dbReference type="ChEBI" id="CHEBI:58608"/>
        <dbReference type="EC" id="3.1.4.4"/>
    </reaction>
</comment>
<evidence type="ECO:0000256" key="1">
    <source>
        <dbReference type="ARBA" id="ARBA00000798"/>
    </source>
</evidence>
<dbReference type="EC" id="3.1.4.4" evidence="3"/>
<keyword evidence="6" id="KW-0443">Lipid metabolism</keyword>
<name>A0ABR8H6N5_NOSPU</name>
<dbReference type="InterPro" id="IPR051406">
    <property type="entry name" value="PLD_domain"/>
</dbReference>
<dbReference type="PROSITE" id="PS00018">
    <property type="entry name" value="EF_HAND_1"/>
    <property type="match status" value="1"/>
</dbReference>
<keyword evidence="5" id="KW-0442">Lipid degradation</keyword>
<gene>
    <name evidence="8" type="ORF">H6G94_07160</name>
</gene>
<evidence type="ECO:0000256" key="5">
    <source>
        <dbReference type="ARBA" id="ARBA00022963"/>
    </source>
</evidence>
<dbReference type="Gene3D" id="3.30.870.10">
    <property type="entry name" value="Endonuclease Chain A"/>
    <property type="match status" value="2"/>
</dbReference>
<comment type="similarity">
    <text evidence="2">Belongs to the phospholipase D family.</text>
</comment>